<sequence length="176" mass="19046">MGLLSRARVKSPWIVHFDCNSCNGCDIEVLAALTPMYDAERFGVVNMGNPKHADILVVTGSVNHRNLRVLRNIYSQMPAPKAVVAVGACACSGGIFQGSYNILGGIDKAIPVDVYVPGCSIKPEALLDGIIKATAVLNDKKAQERHREFLNTIMKNGGALPSETDNNEDQEEKLHD</sequence>
<dbReference type="InterPro" id="IPR006137">
    <property type="entry name" value="NADH_UbQ_OxRdtase-like_20kDa"/>
</dbReference>
<evidence type="ECO:0000256" key="5">
    <source>
        <dbReference type="ARBA" id="ARBA00023004"/>
    </source>
</evidence>
<reference evidence="10" key="1">
    <citation type="submission" date="2014-07" db="EMBL/GenBank/DDBJ databases">
        <authorList>
            <person name="Wibberg D."/>
        </authorList>
    </citation>
    <scope>NUCLEOTIDE SEQUENCE [LARGE SCALE GENOMIC DNA]</scope>
    <source>
        <strain evidence="10">DG5</strain>
    </source>
</reference>
<protein>
    <submittedName>
        <fullName evidence="9">NADH ubiquinone oxidoreductase 20 kDa subunit</fullName>
    </submittedName>
</protein>
<dbReference type="Proteomes" id="UP000032431">
    <property type="component" value="Chromosome I"/>
</dbReference>
<keyword evidence="3" id="KW-0004">4Fe-4S</keyword>
<keyword evidence="6" id="KW-0411">Iron-sulfur</keyword>
<dbReference type="InterPro" id="IPR052375">
    <property type="entry name" value="Complex_I_20kDa-like"/>
</dbReference>
<evidence type="ECO:0000313" key="10">
    <source>
        <dbReference type="Proteomes" id="UP000032431"/>
    </source>
</evidence>
<keyword evidence="5" id="KW-0408">Iron</keyword>
<dbReference type="KEGG" id="ccel:CCDG5_0945"/>
<dbReference type="GO" id="GO:0051539">
    <property type="term" value="F:4 iron, 4 sulfur cluster binding"/>
    <property type="evidence" value="ECO:0007669"/>
    <property type="project" value="UniProtKB-KW"/>
</dbReference>
<name>A0A078KSG1_9FIRM</name>
<proteinExistence type="inferred from homology"/>
<dbReference type="STRING" id="29343.CCDG5_0945"/>
<dbReference type="PATRIC" id="fig|29343.3.peg.998"/>
<keyword evidence="9" id="KW-0830">Ubiquinone</keyword>
<feature type="compositionally biased region" description="Acidic residues" evidence="7">
    <location>
        <begin position="165"/>
        <end position="176"/>
    </location>
</feature>
<dbReference type="EMBL" id="LM995447">
    <property type="protein sequence ID" value="CDZ24064.1"/>
    <property type="molecule type" value="Genomic_DNA"/>
</dbReference>
<evidence type="ECO:0000256" key="7">
    <source>
        <dbReference type="SAM" id="MobiDB-lite"/>
    </source>
</evidence>
<dbReference type="NCBIfam" id="NF005012">
    <property type="entry name" value="PRK06411.1"/>
    <property type="match status" value="1"/>
</dbReference>
<evidence type="ECO:0000256" key="3">
    <source>
        <dbReference type="ARBA" id="ARBA00022485"/>
    </source>
</evidence>
<dbReference type="Gene3D" id="3.40.50.12280">
    <property type="match status" value="1"/>
</dbReference>
<comment type="cofactor">
    <cofactor evidence="1">
        <name>[4Fe-4S] cluster</name>
        <dbReference type="ChEBI" id="CHEBI:49883"/>
    </cofactor>
</comment>
<gene>
    <name evidence="9" type="ORF">CCDG5_0945</name>
</gene>
<dbReference type="SUPFAM" id="SSF56770">
    <property type="entry name" value="HydA/Nqo6-like"/>
    <property type="match status" value="1"/>
</dbReference>
<dbReference type="OrthoDB" id="9786737at2"/>
<evidence type="ECO:0000313" key="9">
    <source>
        <dbReference type="EMBL" id="CDZ24064.1"/>
    </source>
</evidence>
<evidence type="ECO:0000256" key="6">
    <source>
        <dbReference type="ARBA" id="ARBA00023014"/>
    </source>
</evidence>
<organism evidence="9 10">
    <name type="scientific">[Clostridium] cellulosi</name>
    <dbReference type="NCBI Taxonomy" id="29343"/>
    <lineage>
        <taxon>Bacteria</taxon>
        <taxon>Bacillati</taxon>
        <taxon>Bacillota</taxon>
        <taxon>Clostridia</taxon>
        <taxon>Eubacteriales</taxon>
        <taxon>Oscillospiraceae</taxon>
        <taxon>Oscillospiraceae incertae sedis</taxon>
    </lineage>
</organism>
<dbReference type="Pfam" id="PF01058">
    <property type="entry name" value="Oxidored_q6"/>
    <property type="match status" value="1"/>
</dbReference>
<dbReference type="AlphaFoldDB" id="A0A078KSG1"/>
<evidence type="ECO:0000256" key="2">
    <source>
        <dbReference type="ARBA" id="ARBA00009173"/>
    </source>
</evidence>
<feature type="domain" description="NADH:ubiquinone oxidoreductase-like 20kDa subunit" evidence="8">
    <location>
        <begin position="22"/>
        <end position="132"/>
    </location>
</feature>
<dbReference type="HOGENOM" id="CLU_055737_7_3_9"/>
<evidence type="ECO:0000256" key="1">
    <source>
        <dbReference type="ARBA" id="ARBA00001966"/>
    </source>
</evidence>
<keyword evidence="10" id="KW-1185">Reference proteome</keyword>
<comment type="similarity">
    <text evidence="2">Belongs to the complex I 20 kDa subunit family.</text>
</comment>
<dbReference type="GO" id="GO:0046872">
    <property type="term" value="F:metal ion binding"/>
    <property type="evidence" value="ECO:0007669"/>
    <property type="project" value="UniProtKB-KW"/>
</dbReference>
<evidence type="ECO:0000259" key="8">
    <source>
        <dbReference type="Pfam" id="PF01058"/>
    </source>
</evidence>
<dbReference type="PANTHER" id="PTHR42989">
    <property type="entry name" value="HYDROGENASE-4 COMPONENT I"/>
    <property type="match status" value="1"/>
</dbReference>
<dbReference type="PANTHER" id="PTHR42989:SF1">
    <property type="entry name" value="FORMATE HYDROGENLYASE SUBUNIT 7-RELATED"/>
    <property type="match status" value="1"/>
</dbReference>
<keyword evidence="4" id="KW-0479">Metal-binding</keyword>
<evidence type="ECO:0000256" key="4">
    <source>
        <dbReference type="ARBA" id="ARBA00022723"/>
    </source>
</evidence>
<feature type="region of interest" description="Disordered" evidence="7">
    <location>
        <begin position="154"/>
        <end position="176"/>
    </location>
</feature>
<accession>A0A078KSG1</accession>